<feature type="compositionally biased region" description="Low complexity" evidence="1">
    <location>
        <begin position="1"/>
        <end position="16"/>
    </location>
</feature>
<evidence type="ECO:0000256" key="2">
    <source>
        <dbReference type="SAM" id="Phobius"/>
    </source>
</evidence>
<evidence type="ECO:0000313" key="4">
    <source>
        <dbReference type="Proteomes" id="UP000652761"/>
    </source>
</evidence>
<name>A0A843TYX4_COLES</name>
<keyword evidence="2" id="KW-0812">Transmembrane</keyword>
<organism evidence="3 4">
    <name type="scientific">Colocasia esculenta</name>
    <name type="common">Wild taro</name>
    <name type="synonym">Arum esculentum</name>
    <dbReference type="NCBI Taxonomy" id="4460"/>
    <lineage>
        <taxon>Eukaryota</taxon>
        <taxon>Viridiplantae</taxon>
        <taxon>Streptophyta</taxon>
        <taxon>Embryophyta</taxon>
        <taxon>Tracheophyta</taxon>
        <taxon>Spermatophyta</taxon>
        <taxon>Magnoliopsida</taxon>
        <taxon>Liliopsida</taxon>
        <taxon>Araceae</taxon>
        <taxon>Aroideae</taxon>
        <taxon>Colocasieae</taxon>
        <taxon>Colocasia</taxon>
    </lineage>
</organism>
<dbReference type="Proteomes" id="UP000652761">
    <property type="component" value="Unassembled WGS sequence"/>
</dbReference>
<feature type="transmembrane region" description="Helical" evidence="2">
    <location>
        <begin position="115"/>
        <end position="135"/>
    </location>
</feature>
<gene>
    <name evidence="3" type="ORF">Taro_005799</name>
</gene>
<keyword evidence="2" id="KW-0472">Membrane</keyword>
<protein>
    <submittedName>
        <fullName evidence="3">Uncharacterized protein</fullName>
    </submittedName>
</protein>
<evidence type="ECO:0000256" key="1">
    <source>
        <dbReference type="SAM" id="MobiDB-lite"/>
    </source>
</evidence>
<accession>A0A843TYX4</accession>
<dbReference type="AlphaFoldDB" id="A0A843TYX4"/>
<proteinExistence type="predicted"/>
<keyword evidence="4" id="KW-1185">Reference proteome</keyword>
<reference evidence="3" key="1">
    <citation type="submission" date="2017-07" db="EMBL/GenBank/DDBJ databases">
        <title>Taro Niue Genome Assembly and Annotation.</title>
        <authorList>
            <person name="Atibalentja N."/>
            <person name="Keating K."/>
            <person name="Fields C.J."/>
        </authorList>
    </citation>
    <scope>NUCLEOTIDE SEQUENCE</scope>
    <source>
        <strain evidence="3">Niue_2</strain>
        <tissue evidence="3">Leaf</tissue>
    </source>
</reference>
<sequence length="361" mass="39192">MVESPASSWRSGGASWSEEEVGCRDTRQKATGNLSRSGSNKLVIAFSSALCGPSRCGPWGGSALRALPSDEECNGLIRHVLNLKVTPCASFSGCDKALVAFCLRVTTGSSLPSNFGVVGCGLLIYFGVSLLMLNVTGRYITFISEGGTLVVATWWRQVGCCFLDQKATFLWSSSDCLWFWLWFCIRLADGPSGVVPGRGAVCASLEGLSTRKVVTITWDPQPHASIRGSSPGDGRAQVSDLEQKGKTVGTAPDCCFSNPFLGAVHGGTRVCSSLTSWRVRGARGFYLWTLDLVETWLFLPDLEEVWDVGCLCRETLVSRSRSGVPVVLLPLLLEFLLLWLVRDWLSLLSLVNEAHPPTLFR</sequence>
<evidence type="ECO:0000313" key="3">
    <source>
        <dbReference type="EMBL" id="MQL73469.1"/>
    </source>
</evidence>
<keyword evidence="2" id="KW-1133">Transmembrane helix</keyword>
<dbReference type="EMBL" id="NMUH01000168">
    <property type="protein sequence ID" value="MQL73469.1"/>
    <property type="molecule type" value="Genomic_DNA"/>
</dbReference>
<comment type="caution">
    <text evidence="3">The sequence shown here is derived from an EMBL/GenBank/DDBJ whole genome shotgun (WGS) entry which is preliminary data.</text>
</comment>
<feature type="region of interest" description="Disordered" evidence="1">
    <location>
        <begin position="1"/>
        <end position="22"/>
    </location>
</feature>